<dbReference type="Gene3D" id="3.30.479.30">
    <property type="entry name" value="Band 7 domain"/>
    <property type="match status" value="1"/>
</dbReference>
<name>C7MHH7_BRAFD</name>
<dbReference type="InterPro" id="IPR036013">
    <property type="entry name" value="Band_7/SPFH_dom_sf"/>
</dbReference>
<evidence type="ECO:0000256" key="6">
    <source>
        <dbReference type="SAM" id="Phobius"/>
    </source>
</evidence>
<keyword evidence="4" id="KW-0175">Coiled coil</keyword>
<dbReference type="PANTHER" id="PTHR13806:SF46">
    <property type="entry name" value="FLOTILLIN-1-RELATED"/>
    <property type="match status" value="1"/>
</dbReference>
<dbReference type="Proteomes" id="UP000001919">
    <property type="component" value="Chromosome"/>
</dbReference>
<reference evidence="8 9" key="1">
    <citation type="journal article" date="2009" name="Stand. Genomic Sci.">
        <title>Complete genome sequence of Brachybacterium faecium type strain (Schefferle 6-10).</title>
        <authorList>
            <person name="Lapidus A."/>
            <person name="Pukall R."/>
            <person name="Labuttii K."/>
            <person name="Copeland A."/>
            <person name="Del Rio T.G."/>
            <person name="Nolan M."/>
            <person name="Chen F."/>
            <person name="Lucas S."/>
            <person name="Tice H."/>
            <person name="Cheng J.F."/>
            <person name="Bruce D."/>
            <person name="Goodwin L."/>
            <person name="Pitluck S."/>
            <person name="Rohde M."/>
            <person name="Goker M."/>
            <person name="Pati A."/>
            <person name="Ivanova N."/>
            <person name="Mavrommatis K."/>
            <person name="Chen A."/>
            <person name="Palaniappan K."/>
            <person name="D'haeseleer P."/>
            <person name="Chain P."/>
            <person name="Bristow J."/>
            <person name="Eisen J.A."/>
            <person name="Markowitz V."/>
            <person name="Hugenholtz P."/>
            <person name="Kyrpides N.C."/>
            <person name="Klenk H.P."/>
        </authorList>
    </citation>
    <scope>NUCLEOTIDE SEQUENCE [LARGE SCALE GENOMIC DNA]</scope>
    <source>
        <strain evidence="9">ATCC 43885 / DSM 4810 / JCM 11609 / LMG 19847 / NBRC 14762 / NCIMB 9860 / 6-10</strain>
    </source>
</reference>
<feature type="compositionally biased region" description="Low complexity" evidence="5">
    <location>
        <begin position="466"/>
        <end position="483"/>
    </location>
</feature>
<accession>C7MHH7</accession>
<dbReference type="eggNOG" id="COG2268">
    <property type="taxonomic scope" value="Bacteria"/>
</dbReference>
<evidence type="ECO:0000256" key="1">
    <source>
        <dbReference type="ARBA" id="ARBA00004370"/>
    </source>
</evidence>
<organism evidence="8 9">
    <name type="scientific">Brachybacterium faecium (strain ATCC 43885 / DSM 4810 / JCM 11609 / LMG 19847 / NBRC 14762 / NCIMB 9860 / 6-10)</name>
    <dbReference type="NCBI Taxonomy" id="446465"/>
    <lineage>
        <taxon>Bacteria</taxon>
        <taxon>Bacillati</taxon>
        <taxon>Actinomycetota</taxon>
        <taxon>Actinomycetes</taxon>
        <taxon>Micrococcales</taxon>
        <taxon>Dermabacteraceae</taxon>
        <taxon>Brachybacterium</taxon>
    </lineage>
</organism>
<feature type="domain" description="Band 7" evidence="7">
    <location>
        <begin position="37"/>
        <end position="221"/>
    </location>
</feature>
<dbReference type="STRING" id="446465.Bfae_05180"/>
<dbReference type="CDD" id="cd03399">
    <property type="entry name" value="SPFH_flotillin"/>
    <property type="match status" value="1"/>
</dbReference>
<dbReference type="InterPro" id="IPR027705">
    <property type="entry name" value="Flotillin_fam"/>
</dbReference>
<dbReference type="GO" id="GO:0005886">
    <property type="term" value="C:plasma membrane"/>
    <property type="evidence" value="ECO:0007669"/>
    <property type="project" value="TreeGrafter"/>
</dbReference>
<dbReference type="SUPFAM" id="SSF117892">
    <property type="entry name" value="Band 7/SPFH domain"/>
    <property type="match status" value="1"/>
</dbReference>
<feature type="coiled-coil region" evidence="4">
    <location>
        <begin position="215"/>
        <end position="286"/>
    </location>
</feature>
<protein>
    <submittedName>
        <fullName evidence="8">Uncharacterized conserved protein</fullName>
    </submittedName>
</protein>
<dbReference type="KEGG" id="bfa:Bfae_05180"/>
<evidence type="ECO:0000259" key="7">
    <source>
        <dbReference type="Pfam" id="PF01145"/>
    </source>
</evidence>
<feature type="transmembrane region" description="Helical" evidence="6">
    <location>
        <begin position="6"/>
        <end position="31"/>
    </location>
</feature>
<dbReference type="Pfam" id="PF01145">
    <property type="entry name" value="Band_7"/>
    <property type="match status" value="1"/>
</dbReference>
<evidence type="ECO:0000256" key="4">
    <source>
        <dbReference type="SAM" id="Coils"/>
    </source>
</evidence>
<feature type="region of interest" description="Disordered" evidence="5">
    <location>
        <begin position="455"/>
        <end position="499"/>
    </location>
</feature>
<evidence type="ECO:0000256" key="5">
    <source>
        <dbReference type="SAM" id="MobiDB-lite"/>
    </source>
</evidence>
<dbReference type="EMBL" id="CP001643">
    <property type="protein sequence ID" value="ACU84386.1"/>
    <property type="molecule type" value="Genomic_DNA"/>
</dbReference>
<evidence type="ECO:0000313" key="9">
    <source>
        <dbReference type="Proteomes" id="UP000001919"/>
    </source>
</evidence>
<comment type="subcellular location">
    <subcellularLocation>
        <location evidence="1">Membrane</location>
    </subcellularLocation>
</comment>
<feature type="coiled-coil region" evidence="4">
    <location>
        <begin position="314"/>
        <end position="370"/>
    </location>
</feature>
<dbReference type="HOGENOM" id="CLU_038134_0_0_11"/>
<dbReference type="AlphaFoldDB" id="C7MHH7"/>
<keyword evidence="3 6" id="KW-0472">Membrane</keyword>
<evidence type="ECO:0000313" key="8">
    <source>
        <dbReference type="EMBL" id="ACU84386.1"/>
    </source>
</evidence>
<sequence length="499" mass="53104">MNSFLGLGIVGVVLLLLAAVLVIALIAFVVIRRWIKVARADEALVISGKSQKNADGSTSATTVVVNGKAVVNPITQRHEVISLRQRQVNMQADAQSADNVTVSVDAVALVKIGSDSGLVRRAAERFASQDDAIESFTQDQLEGVLRGVIAQQTVISLMRDRKVFSEQIAETVIPELREQGLILDSFQIRGITDGVGYIQSLGAPEIEAKRQAAEISQTNAERAVAKERIRNEEQNLVEKQALDTNRANAQAEVGRARARAEQAEALAGEKSRQEVLQQQAENKQAQLDADVKRVADADLYRRQKDADAAAYDQRRQAEARAEVAEADARAVKMRAEADAEAERLAGEARADAMRAEAEALKENQEALLAQRVVDQLPTLMETFAKGYAQIGDITVISSDANDGDVAGKQFAGESVGALRGVFDSVESTLGLSIPDLIQGRAVGTAQGEALGAALREQAADGAAPKRSAATSGSGTAESGRATTQTRESTAGEGEASPQE</sequence>
<dbReference type="InterPro" id="IPR001107">
    <property type="entry name" value="Band_7"/>
</dbReference>
<keyword evidence="6" id="KW-0812">Transmembrane</keyword>
<evidence type="ECO:0000256" key="2">
    <source>
        <dbReference type="ARBA" id="ARBA00007161"/>
    </source>
</evidence>
<proteinExistence type="inferred from homology"/>
<keyword evidence="9" id="KW-1185">Reference proteome</keyword>
<comment type="similarity">
    <text evidence="2">Belongs to the band 7/mec-2 family. Flotillin subfamily.</text>
</comment>
<gene>
    <name evidence="8" type="ordered locus">Bfae_05180</name>
</gene>
<dbReference type="GO" id="GO:0072659">
    <property type="term" value="P:protein localization to plasma membrane"/>
    <property type="evidence" value="ECO:0007669"/>
    <property type="project" value="TreeGrafter"/>
</dbReference>
<dbReference type="OrthoDB" id="9786220at2"/>
<dbReference type="GO" id="GO:0002020">
    <property type="term" value="F:protease binding"/>
    <property type="evidence" value="ECO:0007669"/>
    <property type="project" value="TreeGrafter"/>
</dbReference>
<dbReference type="PANTHER" id="PTHR13806">
    <property type="entry name" value="FLOTILLIN-RELATED"/>
    <property type="match status" value="1"/>
</dbReference>
<dbReference type="PATRIC" id="fig|446465.5.peg.509"/>
<evidence type="ECO:0000256" key="3">
    <source>
        <dbReference type="ARBA" id="ARBA00023136"/>
    </source>
</evidence>
<keyword evidence="6" id="KW-1133">Transmembrane helix</keyword>